<feature type="signal peptide" evidence="1">
    <location>
        <begin position="1"/>
        <end position="17"/>
    </location>
</feature>
<name>A0A0E9XT69_ANGAN</name>
<reference evidence="2" key="2">
    <citation type="journal article" date="2015" name="Fish Shellfish Immunol.">
        <title>Early steps in the European eel (Anguilla anguilla)-Vibrio vulnificus interaction in the gills: Role of the RtxA13 toxin.</title>
        <authorList>
            <person name="Callol A."/>
            <person name="Pajuelo D."/>
            <person name="Ebbesson L."/>
            <person name="Teles M."/>
            <person name="MacKenzie S."/>
            <person name="Amaro C."/>
        </authorList>
    </citation>
    <scope>NUCLEOTIDE SEQUENCE</scope>
</reference>
<evidence type="ECO:0000256" key="1">
    <source>
        <dbReference type="SAM" id="SignalP"/>
    </source>
</evidence>
<reference evidence="2" key="1">
    <citation type="submission" date="2014-11" db="EMBL/GenBank/DDBJ databases">
        <authorList>
            <person name="Amaro Gonzalez C."/>
        </authorList>
    </citation>
    <scope>NUCLEOTIDE SEQUENCE</scope>
</reference>
<protein>
    <submittedName>
        <fullName evidence="2">Uncharacterized protein</fullName>
    </submittedName>
</protein>
<dbReference type="AlphaFoldDB" id="A0A0E9XT69"/>
<evidence type="ECO:0000313" key="2">
    <source>
        <dbReference type="EMBL" id="JAI05845.1"/>
    </source>
</evidence>
<proteinExistence type="predicted"/>
<organism evidence="2">
    <name type="scientific">Anguilla anguilla</name>
    <name type="common">European freshwater eel</name>
    <name type="synonym">Muraena anguilla</name>
    <dbReference type="NCBI Taxonomy" id="7936"/>
    <lineage>
        <taxon>Eukaryota</taxon>
        <taxon>Metazoa</taxon>
        <taxon>Chordata</taxon>
        <taxon>Craniata</taxon>
        <taxon>Vertebrata</taxon>
        <taxon>Euteleostomi</taxon>
        <taxon>Actinopterygii</taxon>
        <taxon>Neopterygii</taxon>
        <taxon>Teleostei</taxon>
        <taxon>Anguilliformes</taxon>
        <taxon>Anguillidae</taxon>
        <taxon>Anguilla</taxon>
    </lineage>
</organism>
<sequence length="53" mass="5905">MFTKIIAFVALYIHSLGRQTNLSIVNDTNDVLLHLSHFPSLCDAYTCRCCSSA</sequence>
<dbReference type="EMBL" id="GBXM01002733">
    <property type="protein sequence ID" value="JAI05845.1"/>
    <property type="molecule type" value="Transcribed_RNA"/>
</dbReference>
<keyword evidence="1" id="KW-0732">Signal</keyword>
<accession>A0A0E9XT69</accession>
<feature type="chain" id="PRO_5002435473" evidence="1">
    <location>
        <begin position="18"/>
        <end position="53"/>
    </location>
</feature>